<dbReference type="Proteomes" id="UP001488838">
    <property type="component" value="Unassembled WGS sequence"/>
</dbReference>
<accession>A0AAW0JNL5</accession>
<evidence type="ECO:0000313" key="2">
    <source>
        <dbReference type="Proteomes" id="UP001488838"/>
    </source>
</evidence>
<dbReference type="AlphaFoldDB" id="A0AAW0JNL5"/>
<keyword evidence="2" id="KW-1185">Reference proteome</keyword>
<gene>
    <name evidence="1" type="ORF">U0070_008949</name>
</gene>
<sequence>MSRKLCSSIHPLTFHPHTQVPMIGKTPHTFPSEPSDATEEATFRGGSQTWEHSEYLGYSETWEHSECLGYSETREHSEFLLGTAKAHLYLSLVQSSKFLFQVFH</sequence>
<evidence type="ECO:0000313" key="1">
    <source>
        <dbReference type="EMBL" id="KAK7828440.1"/>
    </source>
</evidence>
<name>A0AAW0JNL5_MYOGA</name>
<proteinExistence type="predicted"/>
<reference evidence="1 2" key="1">
    <citation type="journal article" date="2023" name="bioRxiv">
        <title>Conserved and derived expression patterns and positive selection on dental genes reveal complex evolutionary context of ever-growing rodent molars.</title>
        <authorList>
            <person name="Calamari Z.T."/>
            <person name="Song A."/>
            <person name="Cohen E."/>
            <person name="Akter M."/>
            <person name="Roy R.D."/>
            <person name="Hallikas O."/>
            <person name="Christensen M.M."/>
            <person name="Li P."/>
            <person name="Marangoni P."/>
            <person name="Jernvall J."/>
            <person name="Klein O.D."/>
        </authorList>
    </citation>
    <scope>NUCLEOTIDE SEQUENCE [LARGE SCALE GENOMIC DNA]</scope>
    <source>
        <strain evidence="1">V071</strain>
    </source>
</reference>
<protein>
    <submittedName>
        <fullName evidence="1">Uncharacterized protein</fullName>
    </submittedName>
</protein>
<dbReference type="EMBL" id="JBBHLL010000026">
    <property type="protein sequence ID" value="KAK7828440.1"/>
    <property type="molecule type" value="Genomic_DNA"/>
</dbReference>
<organism evidence="1 2">
    <name type="scientific">Myodes glareolus</name>
    <name type="common">Bank vole</name>
    <name type="synonym">Clethrionomys glareolus</name>
    <dbReference type="NCBI Taxonomy" id="447135"/>
    <lineage>
        <taxon>Eukaryota</taxon>
        <taxon>Metazoa</taxon>
        <taxon>Chordata</taxon>
        <taxon>Craniata</taxon>
        <taxon>Vertebrata</taxon>
        <taxon>Euteleostomi</taxon>
        <taxon>Mammalia</taxon>
        <taxon>Eutheria</taxon>
        <taxon>Euarchontoglires</taxon>
        <taxon>Glires</taxon>
        <taxon>Rodentia</taxon>
        <taxon>Myomorpha</taxon>
        <taxon>Muroidea</taxon>
        <taxon>Cricetidae</taxon>
        <taxon>Arvicolinae</taxon>
        <taxon>Myodes</taxon>
    </lineage>
</organism>
<comment type="caution">
    <text evidence="1">The sequence shown here is derived from an EMBL/GenBank/DDBJ whole genome shotgun (WGS) entry which is preliminary data.</text>
</comment>